<evidence type="ECO:0000256" key="1">
    <source>
        <dbReference type="SAM" id="MobiDB-lite"/>
    </source>
</evidence>
<organism evidence="2 3">
    <name type="scientific">Mixia osmundae (strain CBS 9802 / IAM 14324 / JCM 22182 / KY 12970)</name>
    <dbReference type="NCBI Taxonomy" id="764103"/>
    <lineage>
        <taxon>Eukaryota</taxon>
        <taxon>Fungi</taxon>
        <taxon>Dikarya</taxon>
        <taxon>Basidiomycota</taxon>
        <taxon>Pucciniomycotina</taxon>
        <taxon>Mixiomycetes</taxon>
        <taxon>Mixiales</taxon>
        <taxon>Mixiaceae</taxon>
        <taxon>Mixia</taxon>
    </lineage>
</organism>
<dbReference type="InParanoid" id="G7E6W1"/>
<proteinExistence type="predicted"/>
<evidence type="ECO:0000313" key="2">
    <source>
        <dbReference type="EMBL" id="GAA98571.1"/>
    </source>
</evidence>
<feature type="compositionally biased region" description="Low complexity" evidence="1">
    <location>
        <begin position="47"/>
        <end position="58"/>
    </location>
</feature>
<comment type="caution">
    <text evidence="2">The sequence shown here is derived from an EMBL/GenBank/DDBJ whole genome shotgun (WGS) entry which is preliminary data.</text>
</comment>
<accession>G7E6W1</accession>
<feature type="compositionally biased region" description="Basic residues" evidence="1">
    <location>
        <begin position="198"/>
        <end position="210"/>
    </location>
</feature>
<dbReference type="Proteomes" id="UP000009131">
    <property type="component" value="Unassembled WGS sequence"/>
</dbReference>
<sequence>MKRRDASRLAAHNCKFRLSEASCSLCATQTELVASKTSEGTSRLGVSAQTSTASGQASPHRTLVESRSSPKRCLSGSHDGELPKHTTSISLHSLVGSCHHPSYSVRSTQRLRTRWDRRRGLWRLQESVLCSPPVAGGSPMSKLGHAAVRTQRPQYGPAHPAIDARSQDGLLMSSDNLTPYPCRRKVRRNPINPAKTRPATRCRSHFQRQR</sequence>
<dbReference type="HOGENOM" id="CLU_1315690_0_0_1"/>
<reference evidence="2 3" key="1">
    <citation type="journal article" date="2011" name="J. Gen. Appl. Microbiol.">
        <title>Draft genome sequencing of the enigmatic basidiomycete Mixia osmundae.</title>
        <authorList>
            <person name="Nishida H."/>
            <person name="Nagatsuka Y."/>
            <person name="Sugiyama J."/>
        </authorList>
    </citation>
    <scope>NUCLEOTIDE SEQUENCE [LARGE SCALE GENOMIC DNA]</scope>
    <source>
        <strain evidence="3">CBS 9802 / IAM 14324 / JCM 22182 / KY 12970</strain>
    </source>
</reference>
<name>G7E6W1_MIXOS</name>
<dbReference type="AlphaFoldDB" id="G7E6W1"/>
<feature type="region of interest" description="Disordered" evidence="1">
    <location>
        <begin position="154"/>
        <end position="210"/>
    </location>
</feature>
<feature type="region of interest" description="Disordered" evidence="1">
    <location>
        <begin position="37"/>
        <end position="82"/>
    </location>
</feature>
<gene>
    <name evidence="2" type="primary">Mo05258</name>
    <name evidence="2" type="ORF">E5Q_05258</name>
</gene>
<reference evidence="2 3" key="2">
    <citation type="journal article" date="2012" name="Open Biol.">
        <title>Characteristics of nucleosomes and linker DNA regions on the genome of the basidiomycete Mixia osmundae revealed by mono- and dinucleosome mapping.</title>
        <authorList>
            <person name="Nishida H."/>
            <person name="Kondo S."/>
            <person name="Matsumoto T."/>
            <person name="Suzuki Y."/>
            <person name="Yoshikawa H."/>
            <person name="Taylor T.D."/>
            <person name="Sugiyama J."/>
        </authorList>
    </citation>
    <scope>NUCLEOTIDE SEQUENCE [LARGE SCALE GENOMIC DNA]</scope>
    <source>
        <strain evidence="3">CBS 9802 / IAM 14324 / JCM 22182 / KY 12970</strain>
    </source>
</reference>
<keyword evidence="3" id="KW-1185">Reference proteome</keyword>
<evidence type="ECO:0000313" key="3">
    <source>
        <dbReference type="Proteomes" id="UP000009131"/>
    </source>
</evidence>
<dbReference type="EMBL" id="BABT02000153">
    <property type="protein sequence ID" value="GAA98571.1"/>
    <property type="molecule type" value="Genomic_DNA"/>
</dbReference>
<protein>
    <submittedName>
        <fullName evidence="2">Uncharacterized protein</fullName>
    </submittedName>
</protein>